<gene>
    <name evidence="1" type="ORF">AVDCRST_MAG84-1615</name>
</gene>
<reference evidence="1" key="1">
    <citation type="submission" date="2020-02" db="EMBL/GenBank/DDBJ databases">
        <authorList>
            <person name="Meier V. D."/>
        </authorList>
    </citation>
    <scope>NUCLEOTIDE SEQUENCE</scope>
    <source>
        <strain evidence="1">AVDCRST_MAG84</strain>
    </source>
</reference>
<dbReference type="AlphaFoldDB" id="A0A6J4L8H1"/>
<proteinExistence type="predicted"/>
<name>A0A6J4L8H1_9CYAN</name>
<protein>
    <submittedName>
        <fullName evidence="1">Uncharacterized protein</fullName>
    </submittedName>
</protein>
<evidence type="ECO:0000313" key="1">
    <source>
        <dbReference type="EMBL" id="CAA9325712.1"/>
    </source>
</evidence>
<sequence length="44" mass="4849">MNFHPRTKVTLVFCFFVYKLGISGSATQVQLGSIAQESRNTAIS</sequence>
<dbReference type="EMBL" id="CADCTZ010000260">
    <property type="protein sequence ID" value="CAA9325712.1"/>
    <property type="molecule type" value="Genomic_DNA"/>
</dbReference>
<organism evidence="1">
    <name type="scientific">uncultured Microcoleus sp</name>
    <dbReference type="NCBI Taxonomy" id="259945"/>
    <lineage>
        <taxon>Bacteria</taxon>
        <taxon>Bacillati</taxon>
        <taxon>Cyanobacteriota</taxon>
        <taxon>Cyanophyceae</taxon>
        <taxon>Oscillatoriophycideae</taxon>
        <taxon>Oscillatoriales</taxon>
        <taxon>Microcoleaceae</taxon>
        <taxon>Microcoleus</taxon>
        <taxon>environmental samples</taxon>
    </lineage>
</organism>
<accession>A0A6J4L8H1</accession>